<dbReference type="AlphaFoldDB" id="A0A654IQ48"/>
<dbReference type="Pfam" id="PF02739">
    <property type="entry name" value="5_3_exonuc_N"/>
    <property type="match status" value="1"/>
</dbReference>
<dbReference type="CDD" id="cd09898">
    <property type="entry name" value="H3TH_53EXO"/>
    <property type="match status" value="1"/>
</dbReference>
<dbReference type="InterPro" id="IPR020045">
    <property type="entry name" value="DNA_polI_H3TH"/>
</dbReference>
<keyword evidence="2" id="KW-0378">Hydrolase</keyword>
<dbReference type="PANTHER" id="PTHR42646:SF2">
    <property type="entry name" value="5'-3' EXONUCLEASE FAMILY PROTEIN"/>
    <property type="match status" value="1"/>
</dbReference>
<dbReference type="SMART" id="SM00475">
    <property type="entry name" value="53EXOc"/>
    <property type="match status" value="1"/>
</dbReference>
<keyword evidence="3" id="KW-0238">DNA-binding</keyword>
<keyword evidence="7" id="KW-0808">Transferase</keyword>
<dbReference type="GO" id="GO:0033567">
    <property type="term" value="P:DNA replication, Okazaki fragment processing"/>
    <property type="evidence" value="ECO:0007669"/>
    <property type="project" value="InterPro"/>
</dbReference>
<dbReference type="GO" id="GO:0008409">
    <property type="term" value="F:5'-3' exonuclease activity"/>
    <property type="evidence" value="ECO:0007669"/>
    <property type="project" value="InterPro"/>
</dbReference>
<dbReference type="Gene3D" id="3.40.50.1010">
    <property type="entry name" value="5'-nuclease"/>
    <property type="match status" value="1"/>
</dbReference>
<accession>A0A654IQ48</accession>
<comment type="function">
    <text evidence="4">5'-3' exonuclease acting preferentially on double-stranded DNA.</text>
</comment>
<dbReference type="InterPro" id="IPR029060">
    <property type="entry name" value="PIN-like_dom_sf"/>
</dbReference>
<protein>
    <recommendedName>
        <fullName evidence="5">5'-3' exonuclease</fullName>
    </recommendedName>
</protein>
<feature type="domain" description="5'-3' exonuclease" evidence="6">
    <location>
        <begin position="7"/>
        <end position="275"/>
    </location>
</feature>
<organism evidence="7">
    <name type="scientific">Mycoplasma feriruminatoris</name>
    <dbReference type="NCBI Taxonomy" id="1179777"/>
    <lineage>
        <taxon>Bacteria</taxon>
        <taxon>Bacillati</taxon>
        <taxon>Mycoplasmatota</taxon>
        <taxon>Mollicutes</taxon>
        <taxon>Mycoplasmataceae</taxon>
        <taxon>Mycoplasma</taxon>
    </lineage>
</organism>
<dbReference type="InterPro" id="IPR036279">
    <property type="entry name" value="5-3_exonuclease_C_sf"/>
</dbReference>
<dbReference type="SMART" id="SM00279">
    <property type="entry name" value="HhH2"/>
    <property type="match status" value="1"/>
</dbReference>
<evidence type="ECO:0000256" key="1">
    <source>
        <dbReference type="ARBA" id="ARBA00022722"/>
    </source>
</evidence>
<dbReference type="RefSeq" id="WP_347938284.1">
    <property type="nucleotide sequence ID" value="NZ_CP142077.1"/>
</dbReference>
<sequence>MITNETKPILLIDGYHLLHKGYYGTLKRKTVSKNHEGIIINAVYSFVANILKFVQSNQYHTVIVAFDYDENCWRKDIYSEYKAKRKPTPIDLVPQLQIARAFLNAANISWYEKPNYEGDDVIGSICRIANNLGYDVQILSNDKDIYQLVNNKTSIITNISKNEKTKIIKQKEVYEHFLCNPNQVADIKAILGDRSDNIKGVKYIRKKQAENLINKYQSVENIIKHTNELSEPLKTIILDNKQLIIENKKITRILTNVKLGRINFKPINVTYYRLIRFLKEQEMFAFIKPIRRYLERINKIDKK</sequence>
<name>A0A654IQ48_9MOLU</name>
<reference evidence="7" key="1">
    <citation type="submission" date="2019-11" db="EMBL/GenBank/DDBJ databases">
        <authorList>
            <person name="Falquet L."/>
            <person name="Falquet L."/>
        </authorList>
    </citation>
    <scope>NUCLEOTIDE SEQUENCE</scope>
    <source>
        <strain evidence="7">14/OD_0535</strain>
    </source>
</reference>
<evidence type="ECO:0000313" key="7">
    <source>
        <dbReference type="EMBL" id="VZS00797.1"/>
    </source>
</evidence>
<evidence type="ECO:0000256" key="4">
    <source>
        <dbReference type="ARBA" id="ARBA00049957"/>
    </source>
</evidence>
<dbReference type="InterPro" id="IPR008918">
    <property type="entry name" value="HhH2"/>
</dbReference>
<evidence type="ECO:0000256" key="5">
    <source>
        <dbReference type="ARBA" id="ARBA00050026"/>
    </source>
</evidence>
<dbReference type="GO" id="GO:0016779">
    <property type="term" value="F:nucleotidyltransferase activity"/>
    <property type="evidence" value="ECO:0007669"/>
    <property type="project" value="UniProtKB-KW"/>
</dbReference>
<evidence type="ECO:0000256" key="3">
    <source>
        <dbReference type="ARBA" id="ARBA00023125"/>
    </source>
</evidence>
<keyword evidence="7" id="KW-0548">Nucleotidyltransferase</keyword>
<gene>
    <name evidence="7" type="primary">polA_2</name>
    <name evidence="7" type="ORF">MF5583_00785</name>
</gene>
<dbReference type="PANTHER" id="PTHR42646">
    <property type="entry name" value="FLAP ENDONUCLEASE XNI"/>
    <property type="match status" value="1"/>
</dbReference>
<dbReference type="InterPro" id="IPR020046">
    <property type="entry name" value="5-3_exonucl_a-hlix_arch_N"/>
</dbReference>
<dbReference type="Gene3D" id="1.10.150.20">
    <property type="entry name" value="5' to 3' exonuclease, C-terminal subdomain"/>
    <property type="match status" value="1"/>
</dbReference>
<proteinExistence type="predicted"/>
<dbReference type="EMBL" id="LR739236">
    <property type="protein sequence ID" value="VZS00797.1"/>
    <property type="molecule type" value="Genomic_DNA"/>
</dbReference>
<dbReference type="SUPFAM" id="SSF88723">
    <property type="entry name" value="PIN domain-like"/>
    <property type="match status" value="1"/>
</dbReference>
<dbReference type="InterPro" id="IPR038969">
    <property type="entry name" value="FEN"/>
</dbReference>
<dbReference type="InterPro" id="IPR002421">
    <property type="entry name" value="5-3_exonuclease"/>
</dbReference>
<dbReference type="Pfam" id="PF01367">
    <property type="entry name" value="5_3_exonuc"/>
    <property type="match status" value="1"/>
</dbReference>
<evidence type="ECO:0000256" key="2">
    <source>
        <dbReference type="ARBA" id="ARBA00022801"/>
    </source>
</evidence>
<dbReference type="CDD" id="cd09859">
    <property type="entry name" value="PIN_53EXO"/>
    <property type="match status" value="1"/>
</dbReference>
<dbReference type="SUPFAM" id="SSF47807">
    <property type="entry name" value="5' to 3' exonuclease, C-terminal subdomain"/>
    <property type="match status" value="1"/>
</dbReference>
<dbReference type="GO" id="GO:0017108">
    <property type="term" value="F:5'-flap endonuclease activity"/>
    <property type="evidence" value="ECO:0007669"/>
    <property type="project" value="InterPro"/>
</dbReference>
<evidence type="ECO:0000259" key="6">
    <source>
        <dbReference type="SMART" id="SM00475"/>
    </source>
</evidence>
<keyword evidence="1" id="KW-0540">Nuclease</keyword>
<dbReference type="GO" id="GO:0003677">
    <property type="term" value="F:DNA binding"/>
    <property type="evidence" value="ECO:0007669"/>
    <property type="project" value="UniProtKB-KW"/>
</dbReference>